<evidence type="ECO:0000256" key="5">
    <source>
        <dbReference type="ARBA" id="ARBA00023014"/>
    </source>
</evidence>
<dbReference type="CDD" id="cd00207">
    <property type="entry name" value="fer2"/>
    <property type="match status" value="1"/>
</dbReference>
<reference evidence="8" key="1">
    <citation type="submission" date="2020-07" db="EMBL/GenBank/DDBJ databases">
        <authorList>
            <person name="Camacho E."/>
        </authorList>
    </citation>
    <scope>NUCLEOTIDE SEQUENCE</scope>
    <source>
        <strain evidence="8">MPO218</strain>
    </source>
</reference>
<evidence type="ECO:0000259" key="7">
    <source>
        <dbReference type="PROSITE" id="PS51085"/>
    </source>
</evidence>
<dbReference type="Pfam" id="PF00111">
    <property type="entry name" value="Fer2"/>
    <property type="match status" value="1"/>
</dbReference>
<reference evidence="8" key="2">
    <citation type="submission" date="2021-04" db="EMBL/GenBank/DDBJ databases">
        <title>Isolation and genomic analysis of the ibuprofen-degrading bacterium Sphingomonas strain MPO218.</title>
        <authorList>
            <person name="Aulestia M."/>
            <person name="Flores A."/>
            <person name="Mangas E.L."/>
            <person name="Perez-Pulido A.J."/>
            <person name="Santero E."/>
            <person name="Camacho E.M."/>
        </authorList>
    </citation>
    <scope>NUCLEOTIDE SEQUENCE</scope>
    <source>
        <strain evidence="8">MPO218</strain>
    </source>
</reference>
<organism evidence="8 9">
    <name type="scientific">Rhizorhabdus wittichii</name>
    <dbReference type="NCBI Taxonomy" id="160791"/>
    <lineage>
        <taxon>Bacteria</taxon>
        <taxon>Pseudomonadati</taxon>
        <taxon>Pseudomonadota</taxon>
        <taxon>Alphaproteobacteria</taxon>
        <taxon>Sphingomonadales</taxon>
        <taxon>Sphingomonadaceae</taxon>
        <taxon>Rhizorhabdus</taxon>
    </lineage>
</organism>
<protein>
    <submittedName>
        <fullName evidence="8">2Fe-2S iron-sulfur cluster binding domain-containing protein</fullName>
    </submittedName>
</protein>
<dbReference type="InterPro" id="IPR018298">
    <property type="entry name" value="Adrenodoxin_Fe-S_BS"/>
</dbReference>
<dbReference type="EMBL" id="CP059319">
    <property type="protein sequence ID" value="QTH23360.1"/>
    <property type="molecule type" value="Genomic_DNA"/>
</dbReference>
<dbReference type="PROSITE" id="PS51085">
    <property type="entry name" value="2FE2S_FER_2"/>
    <property type="match status" value="1"/>
</dbReference>
<evidence type="ECO:0000256" key="4">
    <source>
        <dbReference type="ARBA" id="ARBA00023004"/>
    </source>
</evidence>
<dbReference type="GO" id="GO:0051537">
    <property type="term" value="F:2 iron, 2 sulfur cluster binding"/>
    <property type="evidence" value="ECO:0007669"/>
    <property type="project" value="UniProtKB-KW"/>
</dbReference>
<dbReference type="RefSeq" id="WP_016746291.1">
    <property type="nucleotide sequence ID" value="NZ_CP059319.1"/>
</dbReference>
<dbReference type="SUPFAM" id="SSF54292">
    <property type="entry name" value="2Fe-2S ferredoxin-like"/>
    <property type="match status" value="1"/>
</dbReference>
<keyword evidence="5" id="KW-0411">Iron-sulfur</keyword>
<name>A0A975D585_9SPHN</name>
<gene>
    <name evidence="8" type="ORF">HRJ34_07630</name>
</gene>
<evidence type="ECO:0000256" key="1">
    <source>
        <dbReference type="ARBA" id="ARBA00010914"/>
    </source>
</evidence>
<dbReference type="PRINTS" id="PR00355">
    <property type="entry name" value="ADRENODOXIN"/>
</dbReference>
<accession>A0A975D585</accession>
<keyword evidence="3" id="KW-0479">Metal-binding</keyword>
<dbReference type="PANTHER" id="PTHR23426">
    <property type="entry name" value="FERREDOXIN/ADRENODOXIN"/>
    <property type="match status" value="1"/>
</dbReference>
<evidence type="ECO:0000256" key="3">
    <source>
        <dbReference type="ARBA" id="ARBA00022723"/>
    </source>
</evidence>
<dbReference type="PANTHER" id="PTHR23426:SF65">
    <property type="entry name" value="FERREDOXIN-2, MITOCHONDRIAL"/>
    <property type="match status" value="1"/>
</dbReference>
<proteinExistence type="inferred from homology"/>
<sequence length="106" mass="11355">MVKISYLDQDGTRTDLDAGEGTNLMELAVRGGVTTIEGECGGALACATCHVHIPDEWRGVTGEPSDDEREMLEFGVGVDERSRLCCQIRVTAAMDGLVVLTPASQR</sequence>
<dbReference type="InterPro" id="IPR001055">
    <property type="entry name" value="Adrenodoxin-like"/>
</dbReference>
<comment type="similarity">
    <text evidence="1">Belongs to the adrenodoxin/putidaredoxin family.</text>
</comment>
<dbReference type="Gene3D" id="3.10.20.30">
    <property type="match status" value="1"/>
</dbReference>
<dbReference type="GO" id="GO:0009055">
    <property type="term" value="F:electron transfer activity"/>
    <property type="evidence" value="ECO:0007669"/>
    <property type="project" value="TreeGrafter"/>
</dbReference>
<evidence type="ECO:0000256" key="6">
    <source>
        <dbReference type="ARBA" id="ARBA00034078"/>
    </source>
</evidence>
<keyword evidence="4" id="KW-0408">Iron</keyword>
<dbReference type="GO" id="GO:0046872">
    <property type="term" value="F:metal ion binding"/>
    <property type="evidence" value="ECO:0007669"/>
    <property type="project" value="UniProtKB-KW"/>
</dbReference>
<dbReference type="InterPro" id="IPR036010">
    <property type="entry name" value="2Fe-2S_ferredoxin-like_sf"/>
</dbReference>
<dbReference type="Proteomes" id="UP000664914">
    <property type="component" value="Chromosome"/>
</dbReference>
<evidence type="ECO:0000313" key="9">
    <source>
        <dbReference type="Proteomes" id="UP000664914"/>
    </source>
</evidence>
<dbReference type="PROSITE" id="PS00814">
    <property type="entry name" value="ADX"/>
    <property type="match status" value="1"/>
</dbReference>
<evidence type="ECO:0000256" key="2">
    <source>
        <dbReference type="ARBA" id="ARBA00022714"/>
    </source>
</evidence>
<dbReference type="GO" id="GO:0140647">
    <property type="term" value="P:P450-containing electron transport chain"/>
    <property type="evidence" value="ECO:0007669"/>
    <property type="project" value="InterPro"/>
</dbReference>
<keyword evidence="2" id="KW-0001">2Fe-2S</keyword>
<dbReference type="InterPro" id="IPR012675">
    <property type="entry name" value="Beta-grasp_dom_sf"/>
</dbReference>
<evidence type="ECO:0000313" key="8">
    <source>
        <dbReference type="EMBL" id="QTH23360.1"/>
    </source>
</evidence>
<comment type="cofactor">
    <cofactor evidence="6">
        <name>[2Fe-2S] cluster</name>
        <dbReference type="ChEBI" id="CHEBI:190135"/>
    </cofactor>
</comment>
<feature type="domain" description="2Fe-2S ferredoxin-type" evidence="7">
    <location>
        <begin position="2"/>
        <end position="105"/>
    </location>
</feature>
<dbReference type="InterPro" id="IPR001041">
    <property type="entry name" value="2Fe-2S_ferredoxin-type"/>
</dbReference>
<dbReference type="AlphaFoldDB" id="A0A975D585"/>